<proteinExistence type="predicted"/>
<evidence type="ECO:0008006" key="4">
    <source>
        <dbReference type="Google" id="ProtNLM"/>
    </source>
</evidence>
<evidence type="ECO:0000313" key="2">
    <source>
        <dbReference type="EMBL" id="KAK3261819.1"/>
    </source>
</evidence>
<dbReference type="EMBL" id="LGRX02016641">
    <property type="protein sequence ID" value="KAK3261819.1"/>
    <property type="molecule type" value="Genomic_DNA"/>
</dbReference>
<keyword evidence="1" id="KW-0472">Membrane</keyword>
<keyword evidence="1" id="KW-0812">Transmembrane</keyword>
<sequence>MEMLSPAAGGAWAGRDSPEPPDAILNQVAAATWRSLSRLTYGHMARVCPPTEEFPGGVELLPVSGAFAQPFSVGARSFAPAGESFVEPEEKFSIEPIETSFAESDAEELFPDSDSEKSFVGAPGCASAVRSQQVVDCGTPLFGLRPHFTLLACLLGIFCFGIAGVGWTWERGGAPADSVP</sequence>
<feature type="transmembrane region" description="Helical" evidence="1">
    <location>
        <begin position="148"/>
        <end position="169"/>
    </location>
</feature>
<gene>
    <name evidence="2" type="ORF">CYMTET_29291</name>
</gene>
<keyword evidence="1" id="KW-1133">Transmembrane helix</keyword>
<comment type="caution">
    <text evidence="2">The sequence shown here is derived from an EMBL/GenBank/DDBJ whole genome shotgun (WGS) entry which is preliminary data.</text>
</comment>
<accession>A0AAE0FLB4</accession>
<protein>
    <recommendedName>
        <fullName evidence="4">Transmembrane protein</fullName>
    </recommendedName>
</protein>
<dbReference type="AlphaFoldDB" id="A0AAE0FLB4"/>
<organism evidence="2 3">
    <name type="scientific">Cymbomonas tetramitiformis</name>
    <dbReference type="NCBI Taxonomy" id="36881"/>
    <lineage>
        <taxon>Eukaryota</taxon>
        <taxon>Viridiplantae</taxon>
        <taxon>Chlorophyta</taxon>
        <taxon>Pyramimonadophyceae</taxon>
        <taxon>Pyramimonadales</taxon>
        <taxon>Pyramimonadaceae</taxon>
        <taxon>Cymbomonas</taxon>
    </lineage>
</organism>
<keyword evidence="3" id="KW-1185">Reference proteome</keyword>
<evidence type="ECO:0000313" key="3">
    <source>
        <dbReference type="Proteomes" id="UP001190700"/>
    </source>
</evidence>
<dbReference type="Proteomes" id="UP001190700">
    <property type="component" value="Unassembled WGS sequence"/>
</dbReference>
<evidence type="ECO:0000256" key="1">
    <source>
        <dbReference type="SAM" id="Phobius"/>
    </source>
</evidence>
<reference evidence="2 3" key="1">
    <citation type="journal article" date="2015" name="Genome Biol. Evol.">
        <title>Comparative Genomics of a Bacterivorous Green Alga Reveals Evolutionary Causalities and Consequences of Phago-Mixotrophic Mode of Nutrition.</title>
        <authorList>
            <person name="Burns J.A."/>
            <person name="Paasch A."/>
            <person name="Narechania A."/>
            <person name="Kim E."/>
        </authorList>
    </citation>
    <scope>NUCLEOTIDE SEQUENCE [LARGE SCALE GENOMIC DNA]</scope>
    <source>
        <strain evidence="2 3">PLY_AMNH</strain>
    </source>
</reference>
<name>A0AAE0FLB4_9CHLO</name>